<feature type="region of interest" description="Disordered" evidence="3">
    <location>
        <begin position="298"/>
        <end position="318"/>
    </location>
</feature>
<proteinExistence type="predicted"/>
<evidence type="ECO:0000313" key="5">
    <source>
        <dbReference type="EMBL" id="GAA2377629.1"/>
    </source>
</evidence>
<dbReference type="InterPro" id="IPR036689">
    <property type="entry name" value="ESAT-6-like_sf"/>
</dbReference>
<evidence type="ECO:0000256" key="3">
    <source>
        <dbReference type="SAM" id="MobiDB-lite"/>
    </source>
</evidence>
<dbReference type="PROSITE" id="PS00330">
    <property type="entry name" value="HEMOLYSIN_CALCIUM"/>
    <property type="match status" value="3"/>
</dbReference>
<evidence type="ECO:0000259" key="4">
    <source>
        <dbReference type="Pfam" id="PF00823"/>
    </source>
</evidence>
<dbReference type="PRINTS" id="PR00313">
    <property type="entry name" value="CABNDNGRPT"/>
</dbReference>
<comment type="subcellular location">
    <subcellularLocation>
        <location evidence="1">Secreted</location>
    </subcellularLocation>
</comment>
<dbReference type="Gene3D" id="2.150.10.10">
    <property type="entry name" value="Serralysin-like metalloprotease, C-terminal"/>
    <property type="match status" value="3"/>
</dbReference>
<dbReference type="InterPro" id="IPR000030">
    <property type="entry name" value="PPE_dom"/>
</dbReference>
<evidence type="ECO:0000256" key="1">
    <source>
        <dbReference type="ARBA" id="ARBA00004613"/>
    </source>
</evidence>
<dbReference type="InterPro" id="IPR028208">
    <property type="entry name" value="Effector_pro_NleD-like"/>
</dbReference>
<dbReference type="Pfam" id="PF00353">
    <property type="entry name" value="HemolysinCabind"/>
    <property type="match status" value="5"/>
</dbReference>
<dbReference type="SUPFAM" id="SSF140453">
    <property type="entry name" value="EsxAB dimer-like"/>
    <property type="match status" value="1"/>
</dbReference>
<organism evidence="5 6">
    <name type="scientific">Dactylosporangium salmoneum</name>
    <dbReference type="NCBI Taxonomy" id="53361"/>
    <lineage>
        <taxon>Bacteria</taxon>
        <taxon>Bacillati</taxon>
        <taxon>Actinomycetota</taxon>
        <taxon>Actinomycetes</taxon>
        <taxon>Micromonosporales</taxon>
        <taxon>Micromonosporaceae</taxon>
        <taxon>Dactylosporangium</taxon>
    </lineage>
</organism>
<dbReference type="SUPFAM" id="SSF51120">
    <property type="entry name" value="beta-Roll"/>
    <property type="match status" value="2"/>
</dbReference>
<feature type="compositionally biased region" description="Gly residues" evidence="3">
    <location>
        <begin position="397"/>
        <end position="408"/>
    </location>
</feature>
<evidence type="ECO:0000256" key="2">
    <source>
        <dbReference type="ARBA" id="ARBA00022525"/>
    </source>
</evidence>
<dbReference type="RefSeq" id="WP_344618125.1">
    <property type="nucleotide sequence ID" value="NZ_BAAARV010000083.1"/>
</dbReference>
<reference evidence="6" key="1">
    <citation type="journal article" date="2019" name="Int. J. Syst. Evol. Microbiol.">
        <title>The Global Catalogue of Microorganisms (GCM) 10K type strain sequencing project: providing services to taxonomists for standard genome sequencing and annotation.</title>
        <authorList>
            <consortium name="The Broad Institute Genomics Platform"/>
            <consortium name="The Broad Institute Genome Sequencing Center for Infectious Disease"/>
            <person name="Wu L."/>
            <person name="Ma J."/>
        </authorList>
    </citation>
    <scope>NUCLEOTIDE SEQUENCE [LARGE SCALE GENOMIC DNA]</scope>
    <source>
        <strain evidence="6">JCM 3272</strain>
    </source>
</reference>
<feature type="region of interest" description="Disordered" evidence="3">
    <location>
        <begin position="389"/>
        <end position="417"/>
    </location>
</feature>
<evidence type="ECO:0000313" key="6">
    <source>
        <dbReference type="Proteomes" id="UP001501444"/>
    </source>
</evidence>
<feature type="compositionally biased region" description="Low complexity" evidence="3">
    <location>
        <begin position="298"/>
        <end position="310"/>
    </location>
</feature>
<sequence>MTAAMADVVVDDLWDVAARPDVLERAAQAWRAVGADVRSAVEVLERAAAPVVGGEWEGDAAEDYRGHHRRYLDSADRLAQATGDTAAALDGLAAVLRGVQDRLDQAWARIAGLVEHRRRGGVVTFRPADAVQADAVQAAVQHAAALRSDAERLLDDQGAALGRARAAWQLLGAEWAAVASEMIPAWVPPPAPAGVRARLVDGLFVVQTGPGDDAVVVGDGAVTVGRVRLEIPPGARLVLRTGDGDDTVQVNGAAGVTVLAGAGDDRIYGGAGDDVLIAGLGADVVRAGAGDDRVSLGPLAAGGQAAPPGAREQADLGDGDDRLWGSGGAEADTGGAGADLMFGGAGRDYLDGGAGDDLIDGGTGDDTLYGLGGDDRLFGGDGADYLEGGAGDDRLDGGAGADVLSGGGGDDRLEGGAGDDALYSGAGRDSVDGGEGADTLYGQADDEVGRVERLSAAEAGGADELTDFVRIGGDADYQARVRADLDLLAASPDGREMLTALREGGKPLRIEPIDAANGFAPANGGTPFIQYNPSWDGLMGGTPPTVVLFHEMAHVYDMDRDRFDQRPYPGDHGVDRGVANYERQAVGLPYDADGDPATPDQFDPGRPPELTENGLRAEMGLPRRDRYSSP</sequence>
<accession>A0ABP5UED8</accession>
<dbReference type="EMBL" id="BAAARV010000083">
    <property type="protein sequence ID" value="GAA2377629.1"/>
    <property type="molecule type" value="Genomic_DNA"/>
</dbReference>
<dbReference type="PANTHER" id="PTHR38340:SF1">
    <property type="entry name" value="S-LAYER PROTEIN"/>
    <property type="match status" value="1"/>
</dbReference>
<name>A0ABP5UED8_9ACTN</name>
<feature type="compositionally biased region" description="Basic and acidic residues" evidence="3">
    <location>
        <begin position="621"/>
        <end position="630"/>
    </location>
</feature>
<protein>
    <recommendedName>
        <fullName evidence="4">PPE domain-containing protein</fullName>
    </recommendedName>
</protein>
<dbReference type="Proteomes" id="UP001501444">
    <property type="component" value="Unassembled WGS sequence"/>
</dbReference>
<keyword evidence="6" id="KW-1185">Reference proteome</keyword>
<feature type="domain" description="PPE" evidence="4">
    <location>
        <begin position="17"/>
        <end position="94"/>
    </location>
</feature>
<comment type="caution">
    <text evidence="5">The sequence shown here is derived from an EMBL/GenBank/DDBJ whole genome shotgun (WGS) entry which is preliminary data.</text>
</comment>
<dbReference type="InterPro" id="IPR050557">
    <property type="entry name" value="RTX_toxin/Mannuronan_C5-epim"/>
</dbReference>
<dbReference type="Pfam" id="PF14891">
    <property type="entry name" value="Peptidase_M91"/>
    <property type="match status" value="1"/>
</dbReference>
<dbReference type="InterPro" id="IPR018511">
    <property type="entry name" value="Hemolysin-typ_Ca-bd_CS"/>
</dbReference>
<dbReference type="Pfam" id="PF00823">
    <property type="entry name" value="PPE"/>
    <property type="match status" value="1"/>
</dbReference>
<dbReference type="InterPro" id="IPR011049">
    <property type="entry name" value="Serralysin-like_metalloprot_C"/>
</dbReference>
<dbReference type="PANTHER" id="PTHR38340">
    <property type="entry name" value="S-LAYER PROTEIN"/>
    <property type="match status" value="1"/>
</dbReference>
<feature type="region of interest" description="Disordered" evidence="3">
    <location>
        <begin position="585"/>
        <end position="630"/>
    </location>
</feature>
<keyword evidence="2" id="KW-0964">Secreted</keyword>
<dbReference type="InterPro" id="IPR001343">
    <property type="entry name" value="Hemolysn_Ca-bd"/>
</dbReference>
<gene>
    <name evidence="5" type="ORF">GCM10010170_082820</name>
</gene>
<dbReference type="Gene3D" id="1.10.287.1060">
    <property type="entry name" value="ESAT-6-like"/>
    <property type="match status" value="1"/>
</dbReference>